<feature type="region of interest" description="Disordered" evidence="1">
    <location>
        <begin position="182"/>
        <end position="205"/>
    </location>
</feature>
<evidence type="ECO:0000313" key="2">
    <source>
        <dbReference type="Proteomes" id="UP000887562"/>
    </source>
</evidence>
<feature type="compositionally biased region" description="Low complexity" evidence="1">
    <location>
        <begin position="343"/>
        <end position="357"/>
    </location>
</feature>
<feature type="compositionally biased region" description="Polar residues" evidence="1">
    <location>
        <begin position="1"/>
        <end position="22"/>
    </location>
</feature>
<evidence type="ECO:0000313" key="3">
    <source>
        <dbReference type="WBParaSite" id="maker-E.canG7_contigs_7647-snap-gene-0.19-mRNA-1"/>
    </source>
</evidence>
<evidence type="ECO:0000256" key="1">
    <source>
        <dbReference type="SAM" id="MobiDB-lite"/>
    </source>
</evidence>
<feature type="region of interest" description="Disordered" evidence="1">
    <location>
        <begin position="273"/>
        <end position="316"/>
    </location>
</feature>
<feature type="region of interest" description="Disordered" evidence="1">
    <location>
        <begin position="1"/>
        <end position="140"/>
    </location>
</feature>
<accession>A0A915EZX2</accession>
<keyword evidence="2" id="KW-1185">Reference proteome</keyword>
<dbReference type="AlphaFoldDB" id="A0A915EZX2"/>
<proteinExistence type="predicted"/>
<feature type="compositionally biased region" description="Low complexity" evidence="1">
    <location>
        <begin position="54"/>
        <end position="81"/>
    </location>
</feature>
<reference evidence="3" key="1">
    <citation type="submission" date="2022-11" db="UniProtKB">
        <authorList>
            <consortium name="WormBaseParasite"/>
        </authorList>
    </citation>
    <scope>IDENTIFICATION</scope>
</reference>
<sequence length="429" mass="47105">LTRSRSSLTIQNGDKSSSTTTRVRFKGKSRSSVRSVVSRDRVLRSLRNTKAHKLQSQSKQSSNKPRKQPVSSRSSEGVASSRKSERQTRNGLPDASQSLSASKVKRRKAGKTRDERSEDPYELSEDENEAPAAIFGSPSTPCAAIASIDKKRKFFPTRREGSTKRTALSGFDILRRKLTAKSRSYRRPASAADQTSSSRAAPMSESERARIAATTIWLPLPNQQCASTPNRQKPQRMQPQILSLPPPDERSEILTGNPAVRLSSLSVLASPLDSRTVKPNNTPLESTAVMPHEGSAHDAPPLADISNISPRPPLSAYQVGDKIHSEARRISFAQPLSPIPKRSSGSRGSSNLSTSGSKIPRRRSRSEDASLEHAATIGVDTVEAFVVRRCLRLATTGCTTSLVDANYEQWLEEFNSQLKPYEEFDLTID</sequence>
<feature type="region of interest" description="Disordered" evidence="1">
    <location>
        <begin position="332"/>
        <end position="370"/>
    </location>
</feature>
<dbReference type="Proteomes" id="UP000887562">
    <property type="component" value="Unplaced"/>
</dbReference>
<organism evidence="2 3">
    <name type="scientific">Echinococcus canadensis</name>
    <dbReference type="NCBI Taxonomy" id="519352"/>
    <lineage>
        <taxon>Eukaryota</taxon>
        <taxon>Metazoa</taxon>
        <taxon>Spiralia</taxon>
        <taxon>Lophotrochozoa</taxon>
        <taxon>Platyhelminthes</taxon>
        <taxon>Cestoda</taxon>
        <taxon>Eucestoda</taxon>
        <taxon>Cyclophyllidea</taxon>
        <taxon>Taeniidae</taxon>
        <taxon>Echinococcus</taxon>
        <taxon>Echinococcus canadensis group</taxon>
    </lineage>
</organism>
<name>A0A915EZX2_9CEST</name>
<protein>
    <submittedName>
        <fullName evidence="3">Uncharacterized protein</fullName>
    </submittedName>
</protein>
<dbReference type="WBParaSite" id="maker-E.canG7_contigs_7647-snap-gene-0.19-mRNA-1">
    <property type="protein sequence ID" value="maker-E.canG7_contigs_7647-snap-gene-0.19-mRNA-1"/>
    <property type="gene ID" value="EcG7_04946"/>
</dbReference>
<feature type="compositionally biased region" description="Acidic residues" evidence="1">
    <location>
        <begin position="120"/>
        <end position="129"/>
    </location>
</feature>